<accession>A0A2M7K8X9</accession>
<dbReference type="InterPro" id="IPR007712">
    <property type="entry name" value="RelE/ParE_toxin"/>
</dbReference>
<keyword evidence="1" id="KW-1277">Toxin-antitoxin system</keyword>
<dbReference type="Gene3D" id="3.30.2310.20">
    <property type="entry name" value="RelE-like"/>
    <property type="match status" value="1"/>
</dbReference>
<organism evidence="2 3">
    <name type="scientific">Candidatus Infernicultor aquiphilus</name>
    <dbReference type="NCBI Taxonomy" id="1805029"/>
    <lineage>
        <taxon>Bacteria</taxon>
        <taxon>Pseudomonadati</taxon>
        <taxon>Atribacterota</taxon>
        <taxon>Candidatus Phoenicimicrobiia</taxon>
        <taxon>Candidatus Pheonicimicrobiales</taxon>
        <taxon>Candidatus Phoenicimicrobiaceae</taxon>
        <taxon>Candidatus Infernicultor</taxon>
    </lineage>
</organism>
<dbReference type="Proteomes" id="UP000231493">
    <property type="component" value="Unassembled WGS sequence"/>
</dbReference>
<sequence>MNKFKIFETDQFLKGLEQDFSGKQGRIKTKLLNYVYPQLKQNPYFGKNIKKLAIYKPDTWRYRISSYRFFYEVDSQKKIVFMISVDNRQHAY</sequence>
<evidence type="ECO:0008006" key="4">
    <source>
        <dbReference type="Google" id="ProtNLM"/>
    </source>
</evidence>
<dbReference type="EMBL" id="PFIP01000059">
    <property type="protein sequence ID" value="PIX34598.1"/>
    <property type="molecule type" value="Genomic_DNA"/>
</dbReference>
<evidence type="ECO:0000313" key="3">
    <source>
        <dbReference type="Proteomes" id="UP000231493"/>
    </source>
</evidence>
<dbReference type="InterPro" id="IPR035093">
    <property type="entry name" value="RelE/ParE_toxin_dom_sf"/>
</dbReference>
<comment type="caution">
    <text evidence="2">The sequence shown here is derived from an EMBL/GenBank/DDBJ whole genome shotgun (WGS) entry which is preliminary data.</text>
</comment>
<proteinExistence type="predicted"/>
<gene>
    <name evidence="2" type="ORF">COZ58_03365</name>
</gene>
<reference evidence="3" key="1">
    <citation type="submission" date="2017-09" db="EMBL/GenBank/DDBJ databases">
        <title>Depth-based differentiation of microbial function through sediment-hosted aquifers and enrichment of novel symbionts in the deep terrestrial subsurface.</title>
        <authorList>
            <person name="Probst A.J."/>
            <person name="Ladd B."/>
            <person name="Jarett J.K."/>
            <person name="Geller-Mcgrath D.E."/>
            <person name="Sieber C.M."/>
            <person name="Emerson J.B."/>
            <person name="Anantharaman K."/>
            <person name="Thomas B.C."/>
            <person name="Malmstrom R."/>
            <person name="Stieglmeier M."/>
            <person name="Klingl A."/>
            <person name="Woyke T."/>
            <person name="Ryan C.M."/>
            <person name="Banfield J.F."/>
        </authorList>
    </citation>
    <scope>NUCLEOTIDE SEQUENCE [LARGE SCALE GENOMIC DNA]</scope>
</reference>
<evidence type="ECO:0000256" key="1">
    <source>
        <dbReference type="ARBA" id="ARBA00022649"/>
    </source>
</evidence>
<protein>
    <recommendedName>
        <fullName evidence="4">Type II toxin-antitoxin system RelE/ParE family toxin</fullName>
    </recommendedName>
</protein>
<name>A0A2M7K8X9_9BACT</name>
<dbReference type="SUPFAM" id="SSF143011">
    <property type="entry name" value="RelE-like"/>
    <property type="match status" value="1"/>
</dbReference>
<evidence type="ECO:0000313" key="2">
    <source>
        <dbReference type="EMBL" id="PIX34598.1"/>
    </source>
</evidence>
<dbReference type="Pfam" id="PF05016">
    <property type="entry name" value="ParE_toxin"/>
    <property type="match status" value="1"/>
</dbReference>
<dbReference type="AlphaFoldDB" id="A0A2M7K8X9"/>